<name>A0A2S2R8V9_9HEMI</name>
<protein>
    <submittedName>
        <fullName evidence="1">Uncharacterized protein</fullName>
    </submittedName>
</protein>
<dbReference type="EMBL" id="GGMS01017263">
    <property type="protein sequence ID" value="MBY86466.1"/>
    <property type="molecule type" value="Transcribed_RNA"/>
</dbReference>
<sequence length="104" mass="11936">MSNDEAVLNTHGMCVTLQQCKYFYVSRFRMKKNSNKKRTTAAGDTLSVDLALFPAFQLGEILYPTKHLPNYTRAHIQTIIFSNTCHNVKRLTTQQRICIILLIS</sequence>
<evidence type="ECO:0000313" key="1">
    <source>
        <dbReference type="EMBL" id="MBY86466.1"/>
    </source>
</evidence>
<reference evidence="1" key="1">
    <citation type="submission" date="2018-04" db="EMBL/GenBank/DDBJ databases">
        <title>Transcriptome assembly of Sipha flava.</title>
        <authorList>
            <person name="Scully E.D."/>
            <person name="Geib S.M."/>
            <person name="Palmer N.A."/>
            <person name="Koch K."/>
            <person name="Bradshaw J."/>
            <person name="Heng-Moss T."/>
            <person name="Sarath G."/>
        </authorList>
    </citation>
    <scope>NUCLEOTIDE SEQUENCE</scope>
</reference>
<gene>
    <name evidence="1" type="ORF">g.2299</name>
</gene>
<accession>A0A2S2R8V9</accession>
<organism evidence="1">
    <name type="scientific">Sipha flava</name>
    <name type="common">yellow sugarcane aphid</name>
    <dbReference type="NCBI Taxonomy" id="143950"/>
    <lineage>
        <taxon>Eukaryota</taxon>
        <taxon>Metazoa</taxon>
        <taxon>Ecdysozoa</taxon>
        <taxon>Arthropoda</taxon>
        <taxon>Hexapoda</taxon>
        <taxon>Insecta</taxon>
        <taxon>Pterygota</taxon>
        <taxon>Neoptera</taxon>
        <taxon>Paraneoptera</taxon>
        <taxon>Hemiptera</taxon>
        <taxon>Sternorrhyncha</taxon>
        <taxon>Aphidomorpha</taxon>
        <taxon>Aphidoidea</taxon>
        <taxon>Aphididae</taxon>
        <taxon>Sipha</taxon>
    </lineage>
</organism>
<dbReference type="AlphaFoldDB" id="A0A2S2R8V9"/>
<proteinExistence type="predicted"/>